<keyword evidence="2" id="KW-0732">Signal</keyword>
<dbReference type="InterPro" id="IPR036378">
    <property type="entry name" value="FAS1_dom_sf"/>
</dbReference>
<feature type="region of interest" description="Disordered" evidence="1">
    <location>
        <begin position="363"/>
        <end position="460"/>
    </location>
</feature>
<evidence type="ECO:0000256" key="1">
    <source>
        <dbReference type="SAM" id="MobiDB-lite"/>
    </source>
</evidence>
<comment type="caution">
    <text evidence="3">The sequence shown here is derived from an EMBL/GenBank/DDBJ whole genome shotgun (WGS) entry which is preliminary data.</text>
</comment>
<evidence type="ECO:0008006" key="4">
    <source>
        <dbReference type="Google" id="ProtNLM"/>
    </source>
</evidence>
<dbReference type="InterPro" id="IPR052806">
    <property type="entry name" value="Fasciclin-like_AGP"/>
</dbReference>
<dbReference type="AlphaFoldDB" id="A0AAW2VJH4"/>
<evidence type="ECO:0000256" key="2">
    <source>
        <dbReference type="SAM" id="SignalP"/>
    </source>
</evidence>
<sequence length="515" mass="55238">MDLYHYSCVKFFTLSLPLFCLLSWSWGASSSAVPSLPPPSSALLAADTIRTRGYSLFASVINSISVTTTNFSGTLLVPPDFAFSFATAKFLNNRRPPRRPSIPLLLYHTLKPPLVLTWSNLSSRDDGDELRTLYNNNCLYIFTSSLGGEVSISSSPFKNPAAAVKIRQPDLYVDDHLTVHGIDGALDLSLATTCSVPDADPAAEAFPRQVNRTSLEHAIKTLKRRGYNVVAAAMAIRRSELLSLTSVTVFAVSDENLFLKPDGFRYDFHHHVVPVRHRLDNLAKPTAAGMELDTLAPNKTVIVHSIDGVVSVDGIPVNAKEVCHNRWIVVLSVMTSLDDVVDFQGNPSISGATYPVSTPTPFSGVSADGSLPRVPPPTLAYDSGTENGPTSFGPANFISDCSSGTNSPGTPSASGLDGSISDDAPSFENTSSSPPSPAPEMEGAVPPTPSPGADDVRVTDCDPGDVVSIGVEGADLFCPVRTVRQLREMSEDLTQFDRVKIAENVNIADDLFFYT</sequence>
<evidence type="ECO:0000313" key="3">
    <source>
        <dbReference type="EMBL" id="KAL0429358.1"/>
    </source>
</evidence>
<gene>
    <name evidence="3" type="ORF">Sradi_0561800</name>
</gene>
<reference evidence="3" key="2">
    <citation type="journal article" date="2024" name="Plant">
        <title>Genomic evolution and insights into agronomic trait innovations of Sesamum species.</title>
        <authorList>
            <person name="Miao H."/>
            <person name="Wang L."/>
            <person name="Qu L."/>
            <person name="Liu H."/>
            <person name="Sun Y."/>
            <person name="Le M."/>
            <person name="Wang Q."/>
            <person name="Wei S."/>
            <person name="Zheng Y."/>
            <person name="Lin W."/>
            <person name="Duan Y."/>
            <person name="Cao H."/>
            <person name="Xiong S."/>
            <person name="Wang X."/>
            <person name="Wei L."/>
            <person name="Li C."/>
            <person name="Ma Q."/>
            <person name="Ju M."/>
            <person name="Zhao R."/>
            <person name="Li G."/>
            <person name="Mu C."/>
            <person name="Tian Q."/>
            <person name="Mei H."/>
            <person name="Zhang T."/>
            <person name="Gao T."/>
            <person name="Zhang H."/>
        </authorList>
    </citation>
    <scope>NUCLEOTIDE SEQUENCE</scope>
    <source>
        <strain evidence="3">G02</strain>
    </source>
</reference>
<dbReference type="SUPFAM" id="SSF82153">
    <property type="entry name" value="FAS1 domain"/>
    <property type="match status" value="1"/>
</dbReference>
<accession>A0AAW2VJH4</accession>
<reference evidence="3" key="1">
    <citation type="submission" date="2020-06" db="EMBL/GenBank/DDBJ databases">
        <authorList>
            <person name="Li T."/>
            <person name="Hu X."/>
            <person name="Zhang T."/>
            <person name="Song X."/>
            <person name="Zhang H."/>
            <person name="Dai N."/>
            <person name="Sheng W."/>
            <person name="Hou X."/>
            <person name="Wei L."/>
        </authorList>
    </citation>
    <scope>NUCLEOTIDE SEQUENCE</scope>
    <source>
        <strain evidence="3">G02</strain>
        <tissue evidence="3">Leaf</tissue>
    </source>
</reference>
<name>A0AAW2VJH4_SESRA</name>
<dbReference type="PANTHER" id="PTHR33985:SF20">
    <property type="entry name" value="FAS1 DOMAIN-CONTAINING PROTEIN"/>
    <property type="match status" value="1"/>
</dbReference>
<feature type="chain" id="PRO_5043452947" description="Fasciclin-like arabinogalactan protein 21" evidence="2">
    <location>
        <begin position="31"/>
        <end position="515"/>
    </location>
</feature>
<organism evidence="3">
    <name type="scientific">Sesamum radiatum</name>
    <name type="common">Black benniseed</name>
    <dbReference type="NCBI Taxonomy" id="300843"/>
    <lineage>
        <taxon>Eukaryota</taxon>
        <taxon>Viridiplantae</taxon>
        <taxon>Streptophyta</taxon>
        <taxon>Embryophyta</taxon>
        <taxon>Tracheophyta</taxon>
        <taxon>Spermatophyta</taxon>
        <taxon>Magnoliopsida</taxon>
        <taxon>eudicotyledons</taxon>
        <taxon>Gunneridae</taxon>
        <taxon>Pentapetalae</taxon>
        <taxon>asterids</taxon>
        <taxon>lamiids</taxon>
        <taxon>Lamiales</taxon>
        <taxon>Pedaliaceae</taxon>
        <taxon>Sesamum</taxon>
    </lineage>
</organism>
<protein>
    <recommendedName>
        <fullName evidence="4">Fasciclin-like arabinogalactan protein 21</fullName>
    </recommendedName>
</protein>
<dbReference type="PANTHER" id="PTHR33985">
    <property type="entry name" value="OS02G0491300 PROTEIN-RELATED"/>
    <property type="match status" value="1"/>
</dbReference>
<feature type="compositionally biased region" description="Polar residues" evidence="1">
    <location>
        <begin position="399"/>
        <end position="413"/>
    </location>
</feature>
<proteinExistence type="predicted"/>
<feature type="signal peptide" evidence="2">
    <location>
        <begin position="1"/>
        <end position="30"/>
    </location>
</feature>
<dbReference type="EMBL" id="JACGWJ010000003">
    <property type="protein sequence ID" value="KAL0429358.1"/>
    <property type="molecule type" value="Genomic_DNA"/>
</dbReference>